<dbReference type="InterPro" id="IPR036737">
    <property type="entry name" value="OmpA-like_sf"/>
</dbReference>
<dbReference type="RefSeq" id="WP_140603255.1">
    <property type="nucleotide sequence ID" value="NZ_SAWY01000020.1"/>
</dbReference>
<evidence type="ECO:0000313" key="5">
    <source>
        <dbReference type="EMBL" id="TPH15091.1"/>
    </source>
</evidence>
<dbReference type="InterPro" id="IPR006665">
    <property type="entry name" value="OmpA-like"/>
</dbReference>
<dbReference type="PANTHER" id="PTHR30570">
    <property type="entry name" value="PERIPLASMIC PHOSPHATE BINDING COMPONENT OF PHOSPHATE ABC TRANSPORTER"/>
    <property type="match status" value="1"/>
</dbReference>
<evidence type="ECO:0000256" key="3">
    <source>
        <dbReference type="SAM" id="Phobius"/>
    </source>
</evidence>
<comment type="caution">
    <text evidence="5">The sequence shown here is derived from an EMBL/GenBank/DDBJ whole genome shotgun (WGS) entry which is preliminary data.</text>
</comment>
<feature type="transmembrane region" description="Helical" evidence="3">
    <location>
        <begin position="84"/>
        <end position="103"/>
    </location>
</feature>
<evidence type="ECO:0000256" key="1">
    <source>
        <dbReference type="ARBA" id="ARBA00022729"/>
    </source>
</evidence>
<gene>
    <name evidence="5" type="ORF">EPA86_09730</name>
</gene>
<dbReference type="PROSITE" id="PS51123">
    <property type="entry name" value="OMPA_2"/>
    <property type="match status" value="1"/>
</dbReference>
<evidence type="ECO:0000313" key="6">
    <source>
        <dbReference type="Proteomes" id="UP000315303"/>
    </source>
</evidence>
<accession>A0A502KYQ3</accession>
<dbReference type="Proteomes" id="UP000315303">
    <property type="component" value="Unassembled WGS sequence"/>
</dbReference>
<dbReference type="Pfam" id="PF12849">
    <property type="entry name" value="PBP_like_2"/>
    <property type="match status" value="1"/>
</dbReference>
<dbReference type="InterPro" id="IPR024370">
    <property type="entry name" value="PBP_domain"/>
</dbReference>
<dbReference type="CDD" id="cd07185">
    <property type="entry name" value="OmpA_C-like"/>
    <property type="match status" value="1"/>
</dbReference>
<dbReference type="Gene3D" id="3.30.1330.60">
    <property type="entry name" value="OmpA-like domain"/>
    <property type="match status" value="1"/>
</dbReference>
<dbReference type="CDD" id="cd13653">
    <property type="entry name" value="PBP2_phosphate_like_1"/>
    <property type="match status" value="1"/>
</dbReference>
<proteinExistence type="predicted"/>
<dbReference type="Pfam" id="PF00691">
    <property type="entry name" value="OmpA"/>
    <property type="match status" value="1"/>
</dbReference>
<keyword evidence="3" id="KW-0812">Transmembrane</keyword>
<dbReference type="Gene3D" id="3.40.190.10">
    <property type="entry name" value="Periplasmic binding protein-like II"/>
    <property type="match status" value="2"/>
</dbReference>
<evidence type="ECO:0000256" key="2">
    <source>
        <dbReference type="PROSITE-ProRule" id="PRU00473"/>
    </source>
</evidence>
<sequence length="563" mass="62759">MESTFSGIWNTENNALSSVLNTLTQLANEHFDIEISPHKMLEESHYRELVLSELAKLDHQEINELISWLQTPIKKNPKTKARPFRFIAVTLALIAMIGCGYWYSSSMILNEPTLKAPIVTIEKQSPKVEQTKQASKIDELPPILEPIPSIAFRLHGSNTIGEKLAPALLEAFLTQQGAQQLSWRKGANSVERELHFLHEGNNKFIELHAHGSSTAFADLKLAKAEIGMASRRIKNTELLELSASLGSLDQVGNEHIIGLDGLAVIVNQNNGLKKLSTKTLAKVFSGEINNWSQLGGENKAITIYSRDEHSGTWDTFKNLVLKKYSKKLSDKAIRLESSTELSAKVSQNENAIGFIGLNYVLHNKALAIAASKNTTAIFPTRFTIGTEDYALARRLYFYTPTSASPLVKSFAQFAISTQGQNIVAETGLISQNIKLEETYLQSDAPSKYNHYVKNGKRLSLNFRFDYATKDLDNKGKRDLHRLVSFMEQHNGRRIALLGFSDSVGAQLKNQNLSLQRAKSVELELTSRGIPVMSVEGFGEALPIANNNTEAGRKRNRRVEVWLL</sequence>
<dbReference type="InterPro" id="IPR050811">
    <property type="entry name" value="Phosphate_ABC_transporter"/>
</dbReference>
<keyword evidence="6" id="KW-1185">Reference proteome</keyword>
<protein>
    <submittedName>
        <fullName evidence="5">Cell envelope biogenesis protein OmpA</fullName>
    </submittedName>
</protein>
<dbReference type="EMBL" id="SAWY01000020">
    <property type="protein sequence ID" value="TPH15091.1"/>
    <property type="molecule type" value="Genomic_DNA"/>
</dbReference>
<feature type="domain" description="OmpA-like" evidence="4">
    <location>
        <begin position="451"/>
        <end position="563"/>
    </location>
</feature>
<dbReference type="AlphaFoldDB" id="A0A502KYQ3"/>
<organism evidence="5 6">
    <name type="scientific">Litorilituus lipolyticus</name>
    <dbReference type="NCBI Taxonomy" id="2491017"/>
    <lineage>
        <taxon>Bacteria</taxon>
        <taxon>Pseudomonadati</taxon>
        <taxon>Pseudomonadota</taxon>
        <taxon>Gammaproteobacteria</taxon>
        <taxon>Alteromonadales</taxon>
        <taxon>Colwelliaceae</taxon>
        <taxon>Litorilituus</taxon>
    </lineage>
</organism>
<dbReference type="SUPFAM" id="SSF53850">
    <property type="entry name" value="Periplasmic binding protein-like II"/>
    <property type="match status" value="1"/>
</dbReference>
<evidence type="ECO:0000259" key="4">
    <source>
        <dbReference type="PROSITE" id="PS51123"/>
    </source>
</evidence>
<dbReference type="SUPFAM" id="SSF103088">
    <property type="entry name" value="OmpA-like"/>
    <property type="match status" value="1"/>
</dbReference>
<keyword evidence="1" id="KW-0732">Signal</keyword>
<dbReference type="PANTHER" id="PTHR30570:SF1">
    <property type="entry name" value="PHOSPHATE-BINDING PROTEIN PSTS"/>
    <property type="match status" value="1"/>
</dbReference>
<dbReference type="OrthoDB" id="9790048at2"/>
<dbReference type="GO" id="GO:0016020">
    <property type="term" value="C:membrane"/>
    <property type="evidence" value="ECO:0007669"/>
    <property type="project" value="UniProtKB-UniRule"/>
</dbReference>
<keyword evidence="2 3" id="KW-0472">Membrane</keyword>
<keyword evidence="3" id="KW-1133">Transmembrane helix</keyword>
<reference evidence="5 6" key="1">
    <citation type="submission" date="2019-01" db="EMBL/GenBank/DDBJ databases">
        <title>Litorilituus lipolytica sp. nov., isolated from intertidal sand of the Yellow Sea in China.</title>
        <authorList>
            <person name="Liu A."/>
        </authorList>
    </citation>
    <scope>NUCLEOTIDE SEQUENCE [LARGE SCALE GENOMIC DNA]</scope>
    <source>
        <strain evidence="5 6">RZ04</strain>
    </source>
</reference>
<name>A0A502KYQ3_9GAMM</name>